<feature type="compositionally biased region" description="Polar residues" evidence="1">
    <location>
        <begin position="7"/>
        <end position="30"/>
    </location>
</feature>
<dbReference type="Gene3D" id="1.10.3290.10">
    <property type="entry name" value="Fido-like domain"/>
    <property type="match status" value="1"/>
</dbReference>
<dbReference type="InterPro" id="IPR003812">
    <property type="entry name" value="Fido"/>
</dbReference>
<dbReference type="PROSITE" id="PS51459">
    <property type="entry name" value="FIDO"/>
    <property type="match status" value="1"/>
</dbReference>
<dbReference type="EMBL" id="JAQNDK010000001">
    <property type="protein sequence ID" value="MDC0677476.1"/>
    <property type="molecule type" value="Genomic_DNA"/>
</dbReference>
<organism evidence="3 4">
    <name type="scientific">Sorangium atrum</name>
    <dbReference type="NCBI Taxonomy" id="2995308"/>
    <lineage>
        <taxon>Bacteria</taxon>
        <taxon>Pseudomonadati</taxon>
        <taxon>Myxococcota</taxon>
        <taxon>Polyangia</taxon>
        <taxon>Polyangiales</taxon>
        <taxon>Polyangiaceae</taxon>
        <taxon>Sorangium</taxon>
    </lineage>
</organism>
<feature type="domain" description="Fido" evidence="2">
    <location>
        <begin position="239"/>
        <end position="365"/>
    </location>
</feature>
<keyword evidence="4" id="KW-1185">Reference proteome</keyword>
<dbReference type="RefSeq" id="WP_272094234.1">
    <property type="nucleotide sequence ID" value="NZ_JAQNDK010000001.1"/>
</dbReference>
<feature type="region of interest" description="Disordered" evidence="1">
    <location>
        <begin position="1"/>
        <end position="81"/>
    </location>
</feature>
<gene>
    <name evidence="3" type="ORF">POL72_06950</name>
</gene>
<evidence type="ECO:0000256" key="1">
    <source>
        <dbReference type="SAM" id="MobiDB-lite"/>
    </source>
</evidence>
<name>A0ABT5BTI5_9BACT</name>
<accession>A0ABT5BTI5</accession>
<comment type="caution">
    <text evidence="3">The sequence shown here is derived from an EMBL/GenBank/DDBJ whole genome shotgun (WGS) entry which is preliminary data.</text>
</comment>
<dbReference type="Proteomes" id="UP001217485">
    <property type="component" value="Unassembled WGS sequence"/>
</dbReference>
<protein>
    <recommendedName>
        <fullName evidence="2">Fido domain-containing protein</fullName>
    </recommendedName>
</protein>
<proteinExistence type="predicted"/>
<evidence type="ECO:0000259" key="2">
    <source>
        <dbReference type="PROSITE" id="PS51459"/>
    </source>
</evidence>
<sequence>MLRKKQPGNNHQTKKNTTLSGATQTGASKMNSDRGRAATKTNIPLTKQAPAATTLTAAPTPSTSSTSAARPPPPPMTPDQAQVTAYNSRRRPTLDHLPADRWWKLFIDSKHHGEAQKTKKPEAFYDNDKSPGYSSAIMDVFDNVLLSDGPHFKRRLDAEYYRFLHEKVTAGVTINEGGKQWSEYEDGRQTSFGSYDWDSWPTGDTRAYGIREADVKAAIEEMRREGLIYTPDDVNIRKLSQEDQDRIGVHLLDSNGTMSAAYRPGEAEKRVKAILERYNKEIKAAKTHDAALAAIARTVRALHVGHFFRDANGRLNIYVVLNKLLTDEGYSPVILPYGPEVFGGMKTIDELVKDIKDGMNDFWDEVDDARNRERVQ</sequence>
<reference evidence="3 4" key="1">
    <citation type="submission" date="2023-01" db="EMBL/GenBank/DDBJ databases">
        <title>Minimal conservation of predation-associated metabolite biosynthetic gene clusters underscores biosynthetic potential of Myxococcota including descriptions for ten novel species: Archangium lansinium sp. nov., Myxococcus landrumus sp. nov., Nannocystis bai.</title>
        <authorList>
            <person name="Ahearne A."/>
            <person name="Stevens C."/>
            <person name="Dowd S."/>
        </authorList>
    </citation>
    <scope>NUCLEOTIDE SEQUENCE [LARGE SCALE GENOMIC DNA]</scope>
    <source>
        <strain evidence="3 4">WIWO2</strain>
    </source>
</reference>
<feature type="compositionally biased region" description="Low complexity" evidence="1">
    <location>
        <begin position="49"/>
        <end position="69"/>
    </location>
</feature>
<dbReference type="InterPro" id="IPR036597">
    <property type="entry name" value="Fido-like_dom_sf"/>
</dbReference>
<evidence type="ECO:0000313" key="4">
    <source>
        <dbReference type="Proteomes" id="UP001217485"/>
    </source>
</evidence>
<evidence type="ECO:0000313" key="3">
    <source>
        <dbReference type="EMBL" id="MDC0677476.1"/>
    </source>
</evidence>